<dbReference type="AlphaFoldDB" id="A0A318FZB7"/>
<protein>
    <submittedName>
        <fullName evidence="1">Uncharacterized protein</fullName>
    </submittedName>
</protein>
<evidence type="ECO:0000313" key="1">
    <source>
        <dbReference type="EMBL" id="PXW44803.1"/>
    </source>
</evidence>
<accession>A0A318FZB7</accession>
<organism evidence="1 2">
    <name type="scientific">Klebsiella oxytoca</name>
    <dbReference type="NCBI Taxonomy" id="571"/>
    <lineage>
        <taxon>Bacteria</taxon>
        <taxon>Pseudomonadati</taxon>
        <taxon>Pseudomonadota</taxon>
        <taxon>Gammaproteobacteria</taxon>
        <taxon>Enterobacterales</taxon>
        <taxon>Enterobacteriaceae</taxon>
        <taxon>Klebsiella/Raoultella group</taxon>
        <taxon>Klebsiella</taxon>
    </lineage>
</organism>
<sequence>MPLCFFINYLCFFIYVILSGVNGINAQIFVCQITYFNP</sequence>
<evidence type="ECO:0000313" key="2">
    <source>
        <dbReference type="Proteomes" id="UP000247485"/>
    </source>
</evidence>
<name>A0A318FZB7_KLEOX</name>
<dbReference type="EMBL" id="QJJG01000008">
    <property type="protein sequence ID" value="PXW44803.1"/>
    <property type="molecule type" value="Genomic_DNA"/>
</dbReference>
<dbReference type="Proteomes" id="UP000247485">
    <property type="component" value="Unassembled WGS sequence"/>
</dbReference>
<comment type="caution">
    <text evidence="1">The sequence shown here is derived from an EMBL/GenBank/DDBJ whole genome shotgun (WGS) entry which is preliminary data.</text>
</comment>
<gene>
    <name evidence="1" type="ORF">DET57_10862</name>
</gene>
<proteinExistence type="predicted"/>
<reference evidence="1 2" key="1">
    <citation type="submission" date="2018-05" db="EMBL/GenBank/DDBJ databases">
        <title>Freshwater and sediment microbial communities from various areas in North America, analyzing microbe dynamics in response to fracking.</title>
        <authorList>
            <person name="Lamendella R."/>
        </authorList>
    </citation>
    <scope>NUCLEOTIDE SEQUENCE [LARGE SCALE GENOMIC DNA]</scope>
    <source>
        <strain evidence="1 2">67</strain>
    </source>
</reference>